<gene>
    <name evidence="2" type="ORF">SAMN05421756_104132</name>
</gene>
<dbReference type="InterPro" id="IPR036527">
    <property type="entry name" value="SCP2_sterol-bd_dom_sf"/>
</dbReference>
<dbReference type="GO" id="GO:0016853">
    <property type="term" value="F:isomerase activity"/>
    <property type="evidence" value="ECO:0007669"/>
    <property type="project" value="UniProtKB-KW"/>
</dbReference>
<sequence length="250" mass="26849">MRAVDQPSAPAADEQLADVRRLVTGATQRLLGATIAVTDEQWAAPSRLPRWSRAHVATHLARQADGLTRLVEGAAVGEHRTMYSSREARDAEIEAGARRTGLELQSDLDTTAGRLTEAFERLDHVGPSATTGWTASVEMRNLVAPARLLPLARLFEVELHLVDLDVGHEVSDVDAASAEWLLEWFAFRATARDEFPRVELRASSGFTTTVGSVGGPVVVRGSAPALLGWLTGRTDPDAVEGAGGLRMPSL</sequence>
<reference evidence="3" key="1">
    <citation type="submission" date="2016-10" db="EMBL/GenBank/DDBJ databases">
        <authorList>
            <person name="Varghese N."/>
            <person name="Submissions S."/>
        </authorList>
    </citation>
    <scope>NUCLEOTIDE SEQUENCE [LARGE SCALE GENOMIC DNA]</scope>
    <source>
        <strain evidence="3">CGMCC 4.6856</strain>
    </source>
</reference>
<keyword evidence="3" id="KW-1185">Reference proteome</keyword>
<name>A0A1H9H606_9ACTN</name>
<dbReference type="AlphaFoldDB" id="A0A1H9H606"/>
<accession>A0A1H9H606</accession>
<organism evidence="2 3">
    <name type="scientific">Microlunatus flavus</name>
    <dbReference type="NCBI Taxonomy" id="1036181"/>
    <lineage>
        <taxon>Bacteria</taxon>
        <taxon>Bacillati</taxon>
        <taxon>Actinomycetota</taxon>
        <taxon>Actinomycetes</taxon>
        <taxon>Propionibacteriales</taxon>
        <taxon>Propionibacteriaceae</taxon>
        <taxon>Microlunatus</taxon>
    </lineage>
</organism>
<dbReference type="Pfam" id="PF11716">
    <property type="entry name" value="MDMPI_N"/>
    <property type="match status" value="1"/>
</dbReference>
<keyword evidence="2" id="KW-0413">Isomerase</keyword>
<dbReference type="NCBIfam" id="TIGR03083">
    <property type="entry name" value="maleylpyruvate isomerase family mycothiol-dependent enzyme"/>
    <property type="match status" value="1"/>
</dbReference>
<dbReference type="Gene3D" id="1.20.120.450">
    <property type="entry name" value="dinb family like domain"/>
    <property type="match status" value="1"/>
</dbReference>
<proteinExistence type="predicted"/>
<dbReference type="InterPro" id="IPR024344">
    <property type="entry name" value="MDMPI_metal-binding"/>
</dbReference>
<dbReference type="InterPro" id="IPR034660">
    <property type="entry name" value="DinB/YfiT-like"/>
</dbReference>
<protein>
    <submittedName>
        <fullName evidence="2">Maleylpyruvate isomerase</fullName>
    </submittedName>
</protein>
<dbReference type="GO" id="GO:0046872">
    <property type="term" value="F:metal ion binding"/>
    <property type="evidence" value="ECO:0007669"/>
    <property type="project" value="InterPro"/>
</dbReference>
<evidence type="ECO:0000259" key="1">
    <source>
        <dbReference type="Pfam" id="PF11716"/>
    </source>
</evidence>
<dbReference type="SUPFAM" id="SSF109854">
    <property type="entry name" value="DinB/YfiT-like putative metalloenzymes"/>
    <property type="match status" value="1"/>
</dbReference>
<dbReference type="STRING" id="1036181.SAMN05421756_104132"/>
<dbReference type="Proteomes" id="UP000198504">
    <property type="component" value="Unassembled WGS sequence"/>
</dbReference>
<evidence type="ECO:0000313" key="3">
    <source>
        <dbReference type="Proteomes" id="UP000198504"/>
    </source>
</evidence>
<feature type="domain" description="Mycothiol-dependent maleylpyruvate isomerase metal-binding" evidence="1">
    <location>
        <begin position="26"/>
        <end position="164"/>
    </location>
</feature>
<dbReference type="EMBL" id="FOFA01000004">
    <property type="protein sequence ID" value="SEQ57782.1"/>
    <property type="molecule type" value="Genomic_DNA"/>
</dbReference>
<keyword evidence="2" id="KW-0670">Pyruvate</keyword>
<evidence type="ECO:0000313" key="2">
    <source>
        <dbReference type="EMBL" id="SEQ57782.1"/>
    </source>
</evidence>
<dbReference type="SUPFAM" id="SSF55718">
    <property type="entry name" value="SCP-like"/>
    <property type="match status" value="1"/>
</dbReference>
<dbReference type="InterPro" id="IPR017517">
    <property type="entry name" value="Maleyloyr_isom"/>
</dbReference>